<dbReference type="GO" id="GO:0000160">
    <property type="term" value="P:phosphorelay signal transduction system"/>
    <property type="evidence" value="ECO:0007669"/>
    <property type="project" value="InterPro"/>
</dbReference>
<name>A0A1C4CDA7_BACTU</name>
<dbReference type="PANTHER" id="PTHR43228">
    <property type="entry name" value="TWO-COMPONENT RESPONSE REGULATOR"/>
    <property type="match status" value="1"/>
</dbReference>
<dbReference type="PROSITE" id="PS50110">
    <property type="entry name" value="RESPONSE_REGULATORY"/>
    <property type="match status" value="1"/>
</dbReference>
<evidence type="ECO:0000313" key="3">
    <source>
        <dbReference type="EMBL" id="SCC17028.1"/>
    </source>
</evidence>
<dbReference type="PANTHER" id="PTHR43228:SF8">
    <property type="entry name" value="TRANSCRIPTIONAL REGULATORY PROTEIN GLNL"/>
    <property type="match status" value="1"/>
</dbReference>
<dbReference type="SMART" id="SM00448">
    <property type="entry name" value="REC"/>
    <property type="match status" value="1"/>
</dbReference>
<protein>
    <recommendedName>
        <fullName evidence="2">Response regulatory domain-containing protein</fullName>
    </recommendedName>
</protein>
<dbReference type="Gene3D" id="3.40.50.2300">
    <property type="match status" value="1"/>
</dbReference>
<dbReference type="SUPFAM" id="SSF52172">
    <property type="entry name" value="CheY-like"/>
    <property type="match status" value="1"/>
</dbReference>
<dbReference type="EMBL" id="FMBI01000027">
    <property type="protein sequence ID" value="SCC17028.1"/>
    <property type="molecule type" value="Genomic_DNA"/>
</dbReference>
<sequence length="324" mass="37219">MFTGVQFKAGRGIGLFYYIVDDDEVFRSMLSQIIEDGDLGEVIGESEDGAFIEAEQLNYKKVDILFIDLLMPMRDGIETVRHIASSFTGKIIMISQVESKQLIGEAYTLGVEYYITKPLNKIEVVSVVRKVMERIRLERSIHDIQKSLNNVFQWEKPPMRSETVQEGKKISDSGRFLLAELGIAGENGSKDLLSMLEYLYGQEKAQTFEFGFPALKDIFHYITIKKLGDEALHTDIDKEKKASEQRVRRAIYQSLNHLASLGLTDFSNPKFESYAPKFFDFTVVRKRMTEMTKDEVATSGHIRINTKKFIQVLYFEAKRLMEIE</sequence>
<evidence type="ECO:0000256" key="1">
    <source>
        <dbReference type="PROSITE-ProRule" id="PRU00169"/>
    </source>
</evidence>
<dbReference type="InterPro" id="IPR052048">
    <property type="entry name" value="ST_Response_Regulator"/>
</dbReference>
<proteinExistence type="predicted"/>
<keyword evidence="1" id="KW-0597">Phosphoprotein</keyword>
<dbReference type="Pfam" id="PF00072">
    <property type="entry name" value="Response_reg"/>
    <property type="match status" value="1"/>
</dbReference>
<evidence type="ECO:0000259" key="2">
    <source>
        <dbReference type="PROSITE" id="PS50110"/>
    </source>
</evidence>
<dbReference type="InterPro" id="IPR011006">
    <property type="entry name" value="CheY-like_superfamily"/>
</dbReference>
<evidence type="ECO:0000313" key="4">
    <source>
        <dbReference type="Proteomes" id="UP000195991"/>
    </source>
</evidence>
<reference evidence="3 4" key="1">
    <citation type="submission" date="2016-08" db="EMBL/GenBank/DDBJ databases">
        <authorList>
            <person name="Seilhamer J.J."/>
        </authorList>
    </citation>
    <scope>NUCLEOTIDE SEQUENCE [LARGE SCALE GENOMIC DNA]</scope>
    <source>
        <strain evidence="3 4">IEBC_T61001</strain>
    </source>
</reference>
<dbReference type="InterPro" id="IPR001789">
    <property type="entry name" value="Sig_transdc_resp-reg_receiver"/>
</dbReference>
<gene>
    <name evidence="3" type="ORF">BTT61001_01729</name>
</gene>
<dbReference type="AlphaFoldDB" id="A0A1C4CDA7"/>
<organism evidence="3 4">
    <name type="scientific">Bacillus thuringiensis</name>
    <dbReference type="NCBI Taxonomy" id="1428"/>
    <lineage>
        <taxon>Bacteria</taxon>
        <taxon>Bacillati</taxon>
        <taxon>Bacillota</taxon>
        <taxon>Bacilli</taxon>
        <taxon>Bacillales</taxon>
        <taxon>Bacillaceae</taxon>
        <taxon>Bacillus</taxon>
        <taxon>Bacillus cereus group</taxon>
    </lineage>
</organism>
<dbReference type="InterPro" id="IPR013972">
    <property type="entry name" value="YcbB"/>
</dbReference>
<feature type="modified residue" description="4-aspartylphosphate" evidence="1">
    <location>
        <position position="68"/>
    </location>
</feature>
<feature type="domain" description="Response regulatory" evidence="2">
    <location>
        <begin position="16"/>
        <end position="132"/>
    </location>
</feature>
<accession>A0A1C4CDA7</accession>
<dbReference type="Proteomes" id="UP000195991">
    <property type="component" value="Unassembled WGS sequence"/>
</dbReference>
<dbReference type="Pfam" id="PF08664">
    <property type="entry name" value="YcbB"/>
    <property type="match status" value="1"/>
</dbReference>